<dbReference type="SMART" id="SM00091">
    <property type="entry name" value="PAS"/>
    <property type="match status" value="2"/>
</dbReference>
<dbReference type="SUPFAM" id="SSF55874">
    <property type="entry name" value="ATPase domain of HSP90 chaperone/DNA topoisomerase II/histidine kinase"/>
    <property type="match status" value="1"/>
</dbReference>
<dbReference type="SUPFAM" id="SSF52172">
    <property type="entry name" value="CheY-like"/>
    <property type="match status" value="1"/>
</dbReference>
<dbReference type="PANTHER" id="PTHR43047:SF72">
    <property type="entry name" value="OSMOSENSING HISTIDINE PROTEIN KINASE SLN1"/>
    <property type="match status" value="1"/>
</dbReference>
<dbReference type="PROSITE" id="PS50110">
    <property type="entry name" value="RESPONSE_REGULATORY"/>
    <property type="match status" value="1"/>
</dbReference>
<dbReference type="RefSeq" id="WP_200256389.1">
    <property type="nucleotide sequence ID" value="NZ_NRSH01000012.1"/>
</dbReference>
<feature type="domain" description="PAC" evidence="11">
    <location>
        <begin position="328"/>
        <end position="380"/>
    </location>
</feature>
<evidence type="ECO:0000259" key="9">
    <source>
        <dbReference type="PROSITE" id="PS50110"/>
    </source>
</evidence>
<dbReference type="SMART" id="SM00086">
    <property type="entry name" value="PAC"/>
    <property type="match status" value="2"/>
</dbReference>
<evidence type="ECO:0000259" key="11">
    <source>
        <dbReference type="PROSITE" id="PS50113"/>
    </source>
</evidence>
<keyword evidence="13" id="KW-1185">Reference proteome</keyword>
<gene>
    <name evidence="12" type="ORF">CKO13_02205</name>
</gene>
<dbReference type="SUPFAM" id="SSF47384">
    <property type="entry name" value="Homodimeric domain of signal transducing histidine kinase"/>
    <property type="match status" value="1"/>
</dbReference>
<dbReference type="PANTHER" id="PTHR43047">
    <property type="entry name" value="TWO-COMPONENT HISTIDINE PROTEIN KINASE"/>
    <property type="match status" value="1"/>
</dbReference>
<keyword evidence="3 6" id="KW-0597">Phosphoprotein</keyword>
<name>A0ABS1E240_9GAMM</name>
<keyword evidence="5" id="KW-0418">Kinase</keyword>
<dbReference type="InterPro" id="IPR003594">
    <property type="entry name" value="HATPase_dom"/>
</dbReference>
<evidence type="ECO:0000256" key="5">
    <source>
        <dbReference type="ARBA" id="ARBA00022777"/>
    </source>
</evidence>
<evidence type="ECO:0000256" key="7">
    <source>
        <dbReference type="SAM" id="MobiDB-lite"/>
    </source>
</evidence>
<feature type="region of interest" description="Disordered" evidence="7">
    <location>
        <begin position="607"/>
        <end position="632"/>
    </location>
</feature>
<evidence type="ECO:0000256" key="4">
    <source>
        <dbReference type="ARBA" id="ARBA00022679"/>
    </source>
</evidence>
<dbReference type="SUPFAM" id="SSF55785">
    <property type="entry name" value="PYP-like sensor domain (PAS domain)"/>
    <property type="match status" value="2"/>
</dbReference>
<dbReference type="Pfam" id="PF02518">
    <property type="entry name" value="HATPase_c"/>
    <property type="match status" value="1"/>
</dbReference>
<dbReference type="Pfam" id="PF08447">
    <property type="entry name" value="PAS_3"/>
    <property type="match status" value="2"/>
</dbReference>
<dbReference type="SMART" id="SM00387">
    <property type="entry name" value="HATPase_c"/>
    <property type="match status" value="1"/>
</dbReference>
<dbReference type="SMART" id="SM00388">
    <property type="entry name" value="HisKA"/>
    <property type="match status" value="1"/>
</dbReference>
<dbReference type="InterPro" id="IPR036097">
    <property type="entry name" value="HisK_dim/P_sf"/>
</dbReference>
<feature type="domain" description="PAS" evidence="10">
    <location>
        <begin position="253"/>
        <end position="325"/>
    </location>
</feature>
<dbReference type="NCBIfam" id="TIGR00229">
    <property type="entry name" value="sensory_box"/>
    <property type="match status" value="2"/>
</dbReference>
<dbReference type="Gene3D" id="3.30.565.10">
    <property type="entry name" value="Histidine kinase-like ATPase, C-terminal domain"/>
    <property type="match status" value="1"/>
</dbReference>
<comment type="catalytic activity">
    <reaction evidence="1">
        <text>ATP + protein L-histidine = ADP + protein N-phospho-L-histidine.</text>
        <dbReference type="EC" id="2.7.13.3"/>
    </reaction>
</comment>
<accession>A0ABS1E240</accession>
<dbReference type="InterPro" id="IPR035965">
    <property type="entry name" value="PAS-like_dom_sf"/>
</dbReference>
<dbReference type="PROSITE" id="PS50109">
    <property type="entry name" value="HIS_KIN"/>
    <property type="match status" value="1"/>
</dbReference>
<evidence type="ECO:0000256" key="2">
    <source>
        <dbReference type="ARBA" id="ARBA00012438"/>
    </source>
</evidence>
<organism evidence="12 13">
    <name type="scientific">Halorhodospira neutriphila</name>
    <dbReference type="NCBI Taxonomy" id="168379"/>
    <lineage>
        <taxon>Bacteria</taxon>
        <taxon>Pseudomonadati</taxon>
        <taxon>Pseudomonadota</taxon>
        <taxon>Gammaproteobacteria</taxon>
        <taxon>Chromatiales</taxon>
        <taxon>Ectothiorhodospiraceae</taxon>
        <taxon>Halorhodospira</taxon>
    </lineage>
</organism>
<feature type="domain" description="Response regulatory" evidence="9">
    <location>
        <begin position="633"/>
        <end position="752"/>
    </location>
</feature>
<feature type="domain" description="PAC" evidence="11">
    <location>
        <begin position="200"/>
        <end position="252"/>
    </location>
</feature>
<dbReference type="InterPro" id="IPR000700">
    <property type="entry name" value="PAS-assoc_C"/>
</dbReference>
<dbReference type="InterPro" id="IPR013655">
    <property type="entry name" value="PAS_fold_3"/>
</dbReference>
<comment type="caution">
    <text evidence="12">The sequence shown here is derived from an EMBL/GenBank/DDBJ whole genome shotgun (WGS) entry which is preliminary data.</text>
</comment>
<feature type="compositionally biased region" description="Basic and acidic residues" evidence="7">
    <location>
        <begin position="619"/>
        <end position="628"/>
    </location>
</feature>
<evidence type="ECO:0000313" key="12">
    <source>
        <dbReference type="EMBL" id="MBK1725850.1"/>
    </source>
</evidence>
<dbReference type="PROSITE" id="PS50112">
    <property type="entry name" value="PAS"/>
    <property type="match status" value="1"/>
</dbReference>
<dbReference type="Gene3D" id="1.10.287.130">
    <property type="match status" value="1"/>
</dbReference>
<feature type="modified residue" description="4-aspartylphosphate" evidence="6">
    <location>
        <position position="682"/>
    </location>
</feature>
<evidence type="ECO:0000256" key="3">
    <source>
        <dbReference type="ARBA" id="ARBA00022553"/>
    </source>
</evidence>
<evidence type="ECO:0000256" key="1">
    <source>
        <dbReference type="ARBA" id="ARBA00000085"/>
    </source>
</evidence>
<dbReference type="EMBL" id="NRSH01000012">
    <property type="protein sequence ID" value="MBK1725850.1"/>
    <property type="molecule type" value="Genomic_DNA"/>
</dbReference>
<dbReference type="PRINTS" id="PR00344">
    <property type="entry name" value="BCTRLSENSOR"/>
</dbReference>
<dbReference type="PROSITE" id="PS50113">
    <property type="entry name" value="PAC"/>
    <property type="match status" value="2"/>
</dbReference>
<dbReference type="Pfam" id="PF00072">
    <property type="entry name" value="Response_reg"/>
    <property type="match status" value="1"/>
</dbReference>
<evidence type="ECO:0000256" key="6">
    <source>
        <dbReference type="PROSITE-ProRule" id="PRU00169"/>
    </source>
</evidence>
<dbReference type="CDD" id="cd17546">
    <property type="entry name" value="REC_hyHK_CKI1_RcsC-like"/>
    <property type="match status" value="1"/>
</dbReference>
<dbReference type="CDD" id="cd00130">
    <property type="entry name" value="PAS"/>
    <property type="match status" value="2"/>
</dbReference>
<dbReference type="InterPro" id="IPR036890">
    <property type="entry name" value="HATPase_C_sf"/>
</dbReference>
<dbReference type="InterPro" id="IPR001610">
    <property type="entry name" value="PAC"/>
</dbReference>
<dbReference type="InterPro" id="IPR005467">
    <property type="entry name" value="His_kinase_dom"/>
</dbReference>
<dbReference type="Gene3D" id="3.30.450.20">
    <property type="entry name" value="PAS domain"/>
    <property type="match status" value="2"/>
</dbReference>
<evidence type="ECO:0000259" key="10">
    <source>
        <dbReference type="PROSITE" id="PS50112"/>
    </source>
</evidence>
<sequence length="760" mass="85059">MGEEPLRTRFAYLKTGIYQAALEADAPFLDANPALAALCGLASVDELLAYAPRDFGLGHEEMAAAEPGAVQERTRWLDAADGHAQWVTQRVQRREIPGYGPFLEGAIEPMAAPTAPERGREQARLEEAQRLARVGHWVSYPPEGNRARGALWWSRVTYEIFGRDPKRFTPCIADFYEAIHPADRPYVERQRRHVEQAGTIELEHRIVRPDGEIRWVQQHKYAEYHDDGTLWCLFGTVQDITERRRAEEALRESEARFWLMAESLEEVFWLCDGEAQVFYVNGAYERLWGQSAKRLYADPFSFLEAVHPEDREPLRERITQYHQGSPELEETFRLLQPEGQVRWIRMRSRSVCDPQTQLVRRVGIAYDVTEYKELQHSLEAALNAKSKFLDSVSHDLRTPLNAVLGFTELLADSALDPQQRHYVGLCRTAGKRLLGLIDTLLDLSKLQAGRVSLQAETFELPAFLAEQLEILRHQAEQRSVELTGRIDEQTLPRWVHTDATRLAQVLFNLATNAIKFTEANPVRVEADADRAGRLRLRVHDHGPGIAAADQATIFEAFSRDAGHQDTDGSGLGLAIARELARLLGGELTVDSAPGQGATFTFMVALETAPGPPPSAAEEPPARAAEDPQKAPPRVLAVEDEPTNALMLRALLEQRGCTVLTAEDGAEALAAWRRERPGLVLLDLQLPGLSGEEVAEAIRREEAQHGEPRTPIAALTAHTTEEARARCYRAGCDTYLSKPVDREALERLLQQAPRGSESAHD</sequence>
<feature type="domain" description="Histidine kinase" evidence="8">
    <location>
        <begin position="391"/>
        <end position="607"/>
    </location>
</feature>
<protein>
    <recommendedName>
        <fullName evidence="2">histidine kinase</fullName>
        <ecNumber evidence="2">2.7.13.3</ecNumber>
    </recommendedName>
</protein>
<evidence type="ECO:0000313" key="13">
    <source>
        <dbReference type="Proteomes" id="UP000738126"/>
    </source>
</evidence>
<keyword evidence="4" id="KW-0808">Transferase</keyword>
<dbReference type="InterPro" id="IPR003661">
    <property type="entry name" value="HisK_dim/P_dom"/>
</dbReference>
<reference evidence="12 13" key="1">
    <citation type="journal article" date="2020" name="Microorganisms">
        <title>Osmotic Adaptation and Compatible Solute Biosynthesis of Phototrophic Bacteria as Revealed from Genome Analyses.</title>
        <authorList>
            <person name="Imhoff J.F."/>
            <person name="Rahn T."/>
            <person name="Kunzel S."/>
            <person name="Keller A."/>
            <person name="Neulinger S.C."/>
        </authorList>
    </citation>
    <scope>NUCLEOTIDE SEQUENCE [LARGE SCALE GENOMIC DNA]</scope>
    <source>
        <strain evidence="12 13">DSM 15116</strain>
    </source>
</reference>
<dbReference type="CDD" id="cd00082">
    <property type="entry name" value="HisKA"/>
    <property type="match status" value="1"/>
</dbReference>
<dbReference type="Gene3D" id="3.40.50.2300">
    <property type="match status" value="1"/>
</dbReference>
<dbReference type="InterPro" id="IPR000014">
    <property type="entry name" value="PAS"/>
</dbReference>
<dbReference type="Pfam" id="PF00512">
    <property type="entry name" value="HisKA"/>
    <property type="match status" value="1"/>
</dbReference>
<proteinExistence type="predicted"/>
<dbReference type="InterPro" id="IPR001789">
    <property type="entry name" value="Sig_transdc_resp-reg_receiver"/>
</dbReference>
<dbReference type="InterPro" id="IPR004358">
    <property type="entry name" value="Sig_transdc_His_kin-like_C"/>
</dbReference>
<evidence type="ECO:0000259" key="8">
    <source>
        <dbReference type="PROSITE" id="PS50109"/>
    </source>
</evidence>
<dbReference type="SMART" id="SM00448">
    <property type="entry name" value="REC"/>
    <property type="match status" value="1"/>
</dbReference>
<dbReference type="EC" id="2.7.13.3" evidence="2"/>
<dbReference type="InterPro" id="IPR011006">
    <property type="entry name" value="CheY-like_superfamily"/>
</dbReference>
<dbReference type="Gene3D" id="2.10.70.100">
    <property type="match status" value="1"/>
</dbReference>
<dbReference type="Proteomes" id="UP000738126">
    <property type="component" value="Unassembled WGS sequence"/>
</dbReference>